<dbReference type="InterPro" id="IPR021151">
    <property type="entry name" value="GINS_A"/>
</dbReference>
<dbReference type="Pfam" id="PF25005">
    <property type="entry name" value="PSF2_N"/>
    <property type="match status" value="1"/>
</dbReference>
<dbReference type="GO" id="GO:0000727">
    <property type="term" value="P:double-strand break repair via break-induced replication"/>
    <property type="evidence" value="ECO:0007669"/>
    <property type="project" value="TreeGrafter"/>
</dbReference>
<evidence type="ECO:0000256" key="4">
    <source>
        <dbReference type="ARBA" id="ARBA00022705"/>
    </source>
</evidence>
<dbReference type="EMBL" id="JAEUBG010004367">
    <property type="protein sequence ID" value="KAH3681588.1"/>
    <property type="molecule type" value="Genomic_DNA"/>
</dbReference>
<comment type="subcellular location">
    <subcellularLocation>
        <location evidence="1 6">Nucleus</location>
    </subcellularLocation>
</comment>
<dbReference type="AlphaFoldDB" id="A0A9P8TJ93"/>
<dbReference type="FunFam" id="1.20.58.1020:FF:000001">
    <property type="entry name" value="DNA replication complex GINS protein PSF2"/>
    <property type="match status" value="1"/>
</dbReference>
<dbReference type="Proteomes" id="UP000774326">
    <property type="component" value="Unassembled WGS sequence"/>
</dbReference>
<feature type="region of interest" description="Disordered" evidence="7">
    <location>
        <begin position="184"/>
        <end position="224"/>
    </location>
</feature>
<dbReference type="PANTHER" id="PTHR12772">
    <property type="entry name" value="DNA REPLICATION COMPLEX GINS PROTEIN PSF2"/>
    <property type="match status" value="1"/>
</dbReference>
<evidence type="ECO:0000259" key="8">
    <source>
        <dbReference type="Pfam" id="PF05916"/>
    </source>
</evidence>
<feature type="compositionally biased region" description="Acidic residues" evidence="7">
    <location>
        <begin position="205"/>
        <end position="217"/>
    </location>
</feature>
<dbReference type="InterPro" id="IPR036224">
    <property type="entry name" value="GINS_bundle-like_dom_sf"/>
</dbReference>
<evidence type="ECO:0000256" key="2">
    <source>
        <dbReference type="ARBA" id="ARBA00010565"/>
    </source>
</evidence>
<evidence type="ECO:0000256" key="7">
    <source>
        <dbReference type="SAM" id="MobiDB-lite"/>
    </source>
</evidence>
<dbReference type="PANTHER" id="PTHR12772:SF0">
    <property type="entry name" value="DNA REPLICATION COMPLEX GINS PROTEIN PSF2"/>
    <property type="match status" value="1"/>
</dbReference>
<evidence type="ECO:0000256" key="3">
    <source>
        <dbReference type="ARBA" id="ARBA00015139"/>
    </source>
</evidence>
<comment type="subunit">
    <text evidence="6">Component of the GINS complex.</text>
</comment>
<dbReference type="InterPro" id="IPR056784">
    <property type="entry name" value="PSF2_N"/>
</dbReference>
<comment type="caution">
    <text evidence="10">The sequence shown here is derived from an EMBL/GenBank/DDBJ whole genome shotgun (WGS) entry which is preliminary data.</text>
</comment>
<dbReference type="InterPro" id="IPR007257">
    <property type="entry name" value="GINS_Psf2"/>
</dbReference>
<dbReference type="Pfam" id="PF05916">
    <property type="entry name" value="Sld5"/>
    <property type="match status" value="1"/>
</dbReference>
<evidence type="ECO:0000313" key="10">
    <source>
        <dbReference type="EMBL" id="KAH3681588.1"/>
    </source>
</evidence>
<comment type="similarity">
    <text evidence="2 6">Belongs to the GINS2/PSF2 family.</text>
</comment>
<gene>
    <name evidence="10" type="ORF">WICPIJ_007462</name>
</gene>
<dbReference type="OrthoDB" id="1938138at2759"/>
<reference evidence="10" key="2">
    <citation type="submission" date="2021-01" db="EMBL/GenBank/DDBJ databases">
        <authorList>
            <person name="Schikora-Tamarit M.A."/>
        </authorList>
    </citation>
    <scope>NUCLEOTIDE SEQUENCE</scope>
    <source>
        <strain evidence="10">CBS2887</strain>
    </source>
</reference>
<evidence type="ECO:0000256" key="5">
    <source>
        <dbReference type="ARBA" id="ARBA00023242"/>
    </source>
</evidence>
<dbReference type="CDD" id="cd11712">
    <property type="entry name" value="GINS_A_psf2"/>
    <property type="match status" value="1"/>
</dbReference>
<dbReference type="CDD" id="cd21694">
    <property type="entry name" value="GINS_B_Psf2"/>
    <property type="match status" value="1"/>
</dbReference>
<organism evidence="10 11">
    <name type="scientific">Wickerhamomyces pijperi</name>
    <name type="common">Yeast</name>
    <name type="synonym">Pichia pijperi</name>
    <dbReference type="NCBI Taxonomy" id="599730"/>
    <lineage>
        <taxon>Eukaryota</taxon>
        <taxon>Fungi</taxon>
        <taxon>Dikarya</taxon>
        <taxon>Ascomycota</taxon>
        <taxon>Saccharomycotina</taxon>
        <taxon>Saccharomycetes</taxon>
        <taxon>Phaffomycetales</taxon>
        <taxon>Wickerhamomycetaceae</taxon>
        <taxon>Wickerhamomyces</taxon>
    </lineage>
</organism>
<feature type="domain" description="GINS subunit" evidence="8">
    <location>
        <begin position="75"/>
        <end position="176"/>
    </location>
</feature>
<dbReference type="SUPFAM" id="SSF158573">
    <property type="entry name" value="GINS helical bundle-like"/>
    <property type="match status" value="1"/>
</dbReference>
<evidence type="ECO:0000256" key="6">
    <source>
        <dbReference type="PIRNR" id="PIRNR028998"/>
    </source>
</evidence>
<name>A0A9P8TJ93_WICPI</name>
<reference evidence="10" key="1">
    <citation type="journal article" date="2021" name="Open Biol.">
        <title>Shared evolutionary footprints suggest mitochondrial oxidative damage underlies multiple complex I losses in fungi.</title>
        <authorList>
            <person name="Schikora-Tamarit M.A."/>
            <person name="Marcet-Houben M."/>
            <person name="Nosek J."/>
            <person name="Gabaldon T."/>
        </authorList>
    </citation>
    <scope>NUCLEOTIDE SEQUENCE</scope>
    <source>
        <strain evidence="10">CBS2887</strain>
    </source>
</reference>
<proteinExistence type="inferred from homology"/>
<dbReference type="PIRSF" id="PIRSF028998">
    <property type="entry name" value="GINS_Psf2_subgr"/>
    <property type="match status" value="1"/>
</dbReference>
<accession>A0A9P8TJ93</accession>
<dbReference type="SUPFAM" id="SSF160059">
    <property type="entry name" value="PriA/YqbF domain"/>
    <property type="match status" value="1"/>
</dbReference>
<protein>
    <recommendedName>
        <fullName evidence="3 6">DNA replication complex GINS protein PSF2</fullName>
    </recommendedName>
</protein>
<feature type="compositionally biased region" description="Acidic residues" evidence="7">
    <location>
        <begin position="185"/>
        <end position="196"/>
    </location>
</feature>
<evidence type="ECO:0000259" key="9">
    <source>
        <dbReference type="Pfam" id="PF25005"/>
    </source>
</evidence>
<evidence type="ECO:0000313" key="11">
    <source>
        <dbReference type="Proteomes" id="UP000774326"/>
    </source>
</evidence>
<keyword evidence="11" id="KW-1185">Reference proteome</keyword>
<dbReference type="Gene3D" id="1.20.58.1020">
    <property type="match status" value="1"/>
</dbReference>
<feature type="domain" description="DNA replication complex GINS protein PSF2 N-terminal" evidence="9">
    <location>
        <begin position="12"/>
        <end position="70"/>
    </location>
</feature>
<sequence>MALPRHLQNTFTPQELEFLTESELVRISPRYKFNGLDLITAKIPDMMPNRTMEVPLWYAILLKKQNRCRMFTPDWLTEDNLKAYLKKEKGNANAFTNLPFNWLELSKIYFTYASDEFRIDEIPKLKQLIAELKEVRAIKVQTGLKSIDEHYLQLDNLSRMEINEIRRFVTDVMGKYIQLKNTLVPEDEYEEDDEDVPMPTVGAAGEDDDEDGYENEGYEYNYNQ</sequence>
<evidence type="ECO:0000256" key="1">
    <source>
        <dbReference type="ARBA" id="ARBA00004123"/>
    </source>
</evidence>
<dbReference type="GO" id="GO:0000811">
    <property type="term" value="C:GINS complex"/>
    <property type="evidence" value="ECO:0007669"/>
    <property type="project" value="TreeGrafter"/>
</dbReference>
<keyword evidence="5 6" id="KW-0539">Nucleus</keyword>
<dbReference type="GO" id="GO:0006260">
    <property type="term" value="P:DNA replication"/>
    <property type="evidence" value="ECO:0007669"/>
    <property type="project" value="UniProtKB-KW"/>
</dbReference>
<dbReference type="Gene3D" id="3.40.5.50">
    <property type="match status" value="1"/>
</dbReference>
<keyword evidence="4 6" id="KW-0235">DNA replication</keyword>